<feature type="compositionally biased region" description="Basic and acidic residues" evidence="17">
    <location>
        <begin position="454"/>
        <end position="473"/>
    </location>
</feature>
<reference evidence="19 20" key="1">
    <citation type="journal article" date="2005" name="Nature">
        <title>The map-based sequence of the rice genome.</title>
        <authorList>
            <consortium name="International rice genome sequencing project (IRGSP)"/>
            <person name="Matsumoto T."/>
            <person name="Wu J."/>
            <person name="Kanamori H."/>
            <person name="Katayose Y."/>
            <person name="Fujisawa M."/>
            <person name="Namiki N."/>
            <person name="Mizuno H."/>
            <person name="Yamamoto K."/>
            <person name="Antonio B.A."/>
            <person name="Baba T."/>
            <person name="Sakata K."/>
            <person name="Nagamura Y."/>
            <person name="Aoki H."/>
            <person name="Arikawa K."/>
            <person name="Arita K."/>
            <person name="Bito T."/>
            <person name="Chiden Y."/>
            <person name="Fujitsuka N."/>
            <person name="Fukunaka R."/>
            <person name="Hamada M."/>
            <person name="Harada C."/>
            <person name="Hayashi A."/>
            <person name="Hijishita S."/>
            <person name="Honda M."/>
            <person name="Hosokawa S."/>
            <person name="Ichikawa Y."/>
            <person name="Idonuma A."/>
            <person name="Iijima M."/>
            <person name="Ikeda M."/>
            <person name="Ikeno M."/>
            <person name="Ito K."/>
            <person name="Ito S."/>
            <person name="Ito T."/>
            <person name="Ito Y."/>
            <person name="Ito Y."/>
            <person name="Iwabuchi A."/>
            <person name="Kamiya K."/>
            <person name="Karasawa W."/>
            <person name="Kurita K."/>
            <person name="Katagiri S."/>
            <person name="Kikuta A."/>
            <person name="Kobayashi H."/>
            <person name="Kobayashi N."/>
            <person name="Machita K."/>
            <person name="Maehara T."/>
            <person name="Masukawa M."/>
            <person name="Mizubayashi T."/>
            <person name="Mukai Y."/>
            <person name="Nagasaki H."/>
            <person name="Nagata Y."/>
            <person name="Naito S."/>
            <person name="Nakashima M."/>
            <person name="Nakama Y."/>
            <person name="Nakamichi Y."/>
            <person name="Nakamura M."/>
            <person name="Meguro A."/>
            <person name="Negishi M."/>
            <person name="Ohta I."/>
            <person name="Ohta T."/>
            <person name="Okamoto M."/>
            <person name="Ono N."/>
            <person name="Saji S."/>
            <person name="Sakaguchi M."/>
            <person name="Sakai K."/>
            <person name="Shibata M."/>
            <person name="Shimokawa T."/>
            <person name="Song J."/>
            <person name="Takazaki Y."/>
            <person name="Terasawa K."/>
            <person name="Tsugane M."/>
            <person name="Tsuji K."/>
            <person name="Ueda S."/>
            <person name="Waki K."/>
            <person name="Yamagata H."/>
            <person name="Yamamoto M."/>
            <person name="Yamamoto S."/>
            <person name="Yamane H."/>
            <person name="Yoshiki S."/>
            <person name="Yoshihara R."/>
            <person name="Yukawa K."/>
            <person name="Zhong H."/>
            <person name="Yano M."/>
            <person name="Yuan Q."/>
            <person name="Ouyang S."/>
            <person name="Liu J."/>
            <person name="Jones K.M."/>
            <person name="Gansberger K."/>
            <person name="Moffat K."/>
            <person name="Hill J."/>
            <person name="Bera J."/>
            <person name="Fadrosh D."/>
            <person name="Jin S."/>
            <person name="Johri S."/>
            <person name="Kim M."/>
            <person name="Overton L."/>
            <person name="Reardon M."/>
            <person name="Tsitrin T."/>
            <person name="Vuong H."/>
            <person name="Weaver B."/>
            <person name="Ciecko A."/>
            <person name="Tallon L."/>
            <person name="Jackson J."/>
            <person name="Pai G."/>
            <person name="Aken S.V."/>
            <person name="Utterback T."/>
            <person name="Reidmuller S."/>
            <person name="Feldblyum T."/>
            <person name="Hsiao J."/>
            <person name="Zismann V."/>
            <person name="Iobst S."/>
            <person name="de Vazeille A.R."/>
            <person name="Buell C.R."/>
            <person name="Ying K."/>
            <person name="Li Y."/>
            <person name="Lu T."/>
            <person name="Huang Y."/>
            <person name="Zhao Q."/>
            <person name="Feng Q."/>
            <person name="Zhang L."/>
            <person name="Zhu J."/>
            <person name="Weng Q."/>
            <person name="Mu J."/>
            <person name="Lu Y."/>
            <person name="Fan D."/>
            <person name="Liu Y."/>
            <person name="Guan J."/>
            <person name="Zhang Y."/>
            <person name="Yu S."/>
            <person name="Liu X."/>
            <person name="Zhang Y."/>
            <person name="Hong G."/>
            <person name="Han B."/>
            <person name="Choisne N."/>
            <person name="Demange N."/>
            <person name="Orjeda G."/>
            <person name="Samain S."/>
            <person name="Cattolico L."/>
            <person name="Pelletier E."/>
            <person name="Couloux A."/>
            <person name="Segurens B."/>
            <person name="Wincker P."/>
            <person name="D'Hont A."/>
            <person name="Scarpelli C."/>
            <person name="Weissenbach J."/>
            <person name="Salanoubat M."/>
            <person name="Quetier F."/>
            <person name="Yu Y."/>
            <person name="Kim H.R."/>
            <person name="Rambo T."/>
            <person name="Currie J."/>
            <person name="Collura K."/>
            <person name="Luo M."/>
            <person name="Yang T."/>
            <person name="Ammiraju J.S.S."/>
            <person name="Engler F."/>
            <person name="Soderlund C."/>
            <person name="Wing R.A."/>
            <person name="Palmer L.E."/>
            <person name="de la Bastide M."/>
            <person name="Spiegel L."/>
            <person name="Nascimento L."/>
            <person name="Zutavern T."/>
            <person name="O'Shaughnessy A."/>
            <person name="Dike S."/>
            <person name="Dedhia N."/>
            <person name="Preston R."/>
            <person name="Balija V."/>
            <person name="McCombie W.R."/>
            <person name="Chow T."/>
            <person name="Chen H."/>
            <person name="Chung M."/>
            <person name="Chen C."/>
            <person name="Shaw J."/>
            <person name="Wu H."/>
            <person name="Hsiao K."/>
            <person name="Chao Y."/>
            <person name="Chu M."/>
            <person name="Cheng C."/>
            <person name="Hour A."/>
            <person name="Lee P."/>
            <person name="Lin S."/>
            <person name="Lin Y."/>
            <person name="Liou J."/>
            <person name="Liu S."/>
            <person name="Hsing Y."/>
            <person name="Raghuvanshi S."/>
            <person name="Mohanty A."/>
            <person name="Bharti A.K."/>
            <person name="Gaur A."/>
            <person name="Gupta V."/>
            <person name="Kumar D."/>
            <person name="Ravi V."/>
            <person name="Vij S."/>
            <person name="Kapur A."/>
            <person name="Khurana P."/>
            <person name="Khurana P."/>
            <person name="Khurana J.P."/>
            <person name="Tyagi A.K."/>
            <person name="Gaikwad K."/>
            <person name="Singh A."/>
            <person name="Dalal V."/>
            <person name="Srivastava S."/>
            <person name="Dixit A."/>
            <person name="Pal A.K."/>
            <person name="Ghazi I.A."/>
            <person name="Yadav M."/>
            <person name="Pandit A."/>
            <person name="Bhargava A."/>
            <person name="Sureshbabu K."/>
            <person name="Batra K."/>
            <person name="Sharma T.R."/>
            <person name="Mohapatra T."/>
            <person name="Singh N.K."/>
            <person name="Messing J."/>
            <person name="Nelson A.B."/>
            <person name="Fuks G."/>
            <person name="Kavchok S."/>
            <person name="Keizer G."/>
            <person name="Linton E."/>
            <person name="Llaca V."/>
            <person name="Song R."/>
            <person name="Tanyolac B."/>
            <person name="Young S."/>
            <person name="Ho-Il K."/>
            <person name="Hahn J.H."/>
            <person name="Sangsakoo G."/>
            <person name="Vanavichit A."/>
            <person name="de Mattos Luiz.A.T."/>
            <person name="Zimmer P.D."/>
            <person name="Malone G."/>
            <person name="Dellagostin O."/>
            <person name="de Oliveira A.C."/>
            <person name="Bevan M."/>
            <person name="Bancroft I."/>
            <person name="Minx P."/>
            <person name="Cordum H."/>
            <person name="Wilson R."/>
            <person name="Cheng Z."/>
            <person name="Jin W."/>
            <person name="Jiang J."/>
            <person name="Leong S.A."/>
            <person name="Iwama H."/>
            <person name="Gojobori T."/>
            <person name="Itoh T."/>
            <person name="Niimura Y."/>
            <person name="Fujii Y."/>
            <person name="Habara T."/>
            <person name="Sakai H."/>
            <person name="Sato Y."/>
            <person name="Wilson G."/>
            <person name="Kumar K."/>
            <person name="McCouch S."/>
            <person name="Juretic N."/>
            <person name="Hoen D."/>
            <person name="Wright S."/>
            <person name="Bruskiewich R."/>
            <person name="Bureau T."/>
            <person name="Miyao A."/>
            <person name="Hirochika H."/>
            <person name="Nishikawa T."/>
            <person name="Kadowaki K."/>
            <person name="Sugiura M."/>
            <person name="Burr B."/>
            <person name="Sasaki T."/>
        </authorList>
    </citation>
    <scope>NUCLEOTIDE SEQUENCE [LARGE SCALE GENOMIC DNA]</scope>
    <source>
        <strain evidence="20">cv. Nipponbare</strain>
    </source>
</reference>
<evidence type="ECO:0000256" key="12">
    <source>
        <dbReference type="ARBA" id="ARBA00023136"/>
    </source>
</evidence>
<evidence type="ECO:0000256" key="8">
    <source>
        <dbReference type="ARBA" id="ARBA00022741"/>
    </source>
</evidence>
<evidence type="ECO:0000256" key="3">
    <source>
        <dbReference type="ARBA" id="ARBA00022553"/>
    </source>
</evidence>
<evidence type="ECO:0000256" key="4">
    <source>
        <dbReference type="ARBA" id="ARBA00022679"/>
    </source>
</evidence>
<dbReference type="KEGG" id="dosa:Os02g0639100"/>
<name>Q0DZ87_ORYSJ</name>
<reference evidence="20" key="2">
    <citation type="journal article" date="2008" name="Nucleic Acids Res.">
        <title>The rice annotation project database (RAP-DB): 2008 update.</title>
        <authorList>
            <consortium name="The rice annotation project (RAP)"/>
        </authorList>
    </citation>
    <scope>GENOME REANNOTATION</scope>
    <source>
        <strain evidence="20">cv. Nipponbare</strain>
    </source>
</reference>
<keyword evidence="6" id="KW-0732">Signal</keyword>
<dbReference type="InterPro" id="IPR017441">
    <property type="entry name" value="Protein_kinase_ATP_BS"/>
</dbReference>
<keyword evidence="13" id="KW-0675">Receptor</keyword>
<dbReference type="PANTHER" id="PTHR47973">
    <property type="entry name" value="CYSTEINE-RICH RECEPTOR-LIKE PROTEIN KINASE 3"/>
    <property type="match status" value="1"/>
</dbReference>
<dbReference type="PROSITE" id="PS00108">
    <property type="entry name" value="PROTEIN_KINASE_ST"/>
    <property type="match status" value="1"/>
</dbReference>
<dbReference type="AlphaFoldDB" id="Q0DZ87"/>
<keyword evidence="12" id="KW-0472">Membrane</keyword>
<evidence type="ECO:0000256" key="6">
    <source>
        <dbReference type="ARBA" id="ARBA00022729"/>
    </source>
</evidence>
<comment type="subcellular location">
    <subcellularLocation>
        <location evidence="1">Membrane</location>
        <topology evidence="1">Single-pass membrane protein</topology>
    </subcellularLocation>
</comment>
<dbReference type="SMART" id="SM00220">
    <property type="entry name" value="S_TKc"/>
    <property type="match status" value="1"/>
</dbReference>
<dbReference type="EMBL" id="AP008208">
    <property type="protein sequence ID" value="BAF09451.1"/>
    <property type="molecule type" value="Genomic_DNA"/>
</dbReference>
<keyword evidence="3" id="KW-0597">Phosphoprotein</keyword>
<dbReference type="Proteomes" id="UP000000763">
    <property type="component" value="Chromosome 2"/>
</dbReference>
<feature type="region of interest" description="Disordered" evidence="17">
    <location>
        <begin position="423"/>
        <end position="480"/>
    </location>
</feature>
<comment type="similarity">
    <text evidence="16">Belongs to the protein kinase superfamily.</text>
</comment>
<evidence type="ECO:0000256" key="14">
    <source>
        <dbReference type="ARBA" id="ARBA00023180"/>
    </source>
</evidence>
<dbReference type="CDD" id="cd14066">
    <property type="entry name" value="STKc_IRAK"/>
    <property type="match status" value="1"/>
</dbReference>
<feature type="binding site" evidence="15">
    <location>
        <position position="67"/>
    </location>
    <ligand>
        <name>ATP</name>
        <dbReference type="ChEBI" id="CHEBI:30616"/>
    </ligand>
</feature>
<accession>Q0DZ87</accession>
<dbReference type="GO" id="GO:0005524">
    <property type="term" value="F:ATP binding"/>
    <property type="evidence" value="ECO:0007669"/>
    <property type="project" value="UniProtKB-UniRule"/>
</dbReference>
<sequence>MALMKRCFCGSQEDIKELLNLKNVQLFSYREIRAATNNFDDGNKIGRGGFGTVYKGTFEDGTAFAAKVLSAESEQGINEFLTEIESITEAKHANLVRLLGCCVQRQNRILIYEYVENNSLDNALQGSAAGVTDLSWSTRSDICMGVAKGLSYLHEEHEPSIVHRDIKASNVLLDRNYIPKIGDFGIAKLFPDNVSHVSTRVIGTTGYMAPEYVVHGQLTKKADVYSFGVLILEIISGRRMSQTIRSGMFLVRQAWMLHEQGSLLDMVDPSMKGGYPEEEALKFIKVALACTQAKPCSRPTMRQVVKLLSRPVCLEELEMLCPGFVGDGHTHDAAAADTVGSPGVMVVSPALSPKVRMGKKYMRYVNRCCRYLWRLDLAAPKLAVAGSGRSTPEHMGRQGQGKGDVISIFFRWEWGRAGFGYPQARGTRARGEAGPREGRRRETTLPAKGRACRHAGERFLSSKEGEKNEKVMAEDGLWLS</sequence>
<feature type="domain" description="Protein kinase" evidence="18">
    <location>
        <begin position="39"/>
        <end position="313"/>
    </location>
</feature>
<evidence type="ECO:0000313" key="20">
    <source>
        <dbReference type="Proteomes" id="UP000000763"/>
    </source>
</evidence>
<dbReference type="Pfam" id="PF00069">
    <property type="entry name" value="Pkinase"/>
    <property type="match status" value="1"/>
</dbReference>
<keyword evidence="14" id="KW-0325">Glycoprotein</keyword>
<evidence type="ECO:0000256" key="13">
    <source>
        <dbReference type="ARBA" id="ARBA00023170"/>
    </source>
</evidence>
<evidence type="ECO:0000256" key="9">
    <source>
        <dbReference type="ARBA" id="ARBA00022777"/>
    </source>
</evidence>
<dbReference type="InterPro" id="IPR052059">
    <property type="entry name" value="CR_Ser/Thr_kinase"/>
</dbReference>
<keyword evidence="10 15" id="KW-0067">ATP-binding</keyword>
<proteinExistence type="inferred from homology"/>
<evidence type="ECO:0000313" key="19">
    <source>
        <dbReference type="EMBL" id="BAF09451.1"/>
    </source>
</evidence>
<protein>
    <submittedName>
        <fullName evidence="19">Os02g0639100 protein</fullName>
    </submittedName>
</protein>
<evidence type="ECO:0000256" key="2">
    <source>
        <dbReference type="ARBA" id="ARBA00022527"/>
    </source>
</evidence>
<keyword evidence="9" id="KW-0418">Kinase</keyword>
<evidence type="ECO:0000256" key="5">
    <source>
        <dbReference type="ARBA" id="ARBA00022692"/>
    </source>
</evidence>
<dbReference type="InterPro" id="IPR011009">
    <property type="entry name" value="Kinase-like_dom_sf"/>
</dbReference>
<keyword evidence="2 16" id="KW-0723">Serine/threonine-protein kinase</keyword>
<dbReference type="InterPro" id="IPR000719">
    <property type="entry name" value="Prot_kinase_dom"/>
</dbReference>
<keyword evidence="11" id="KW-1133">Transmembrane helix</keyword>
<dbReference type="InterPro" id="IPR008271">
    <property type="entry name" value="Ser/Thr_kinase_AS"/>
</dbReference>
<dbReference type="GO" id="GO:0016020">
    <property type="term" value="C:membrane"/>
    <property type="evidence" value="ECO:0007669"/>
    <property type="project" value="UniProtKB-SubCell"/>
</dbReference>
<dbReference type="GO" id="GO:0004674">
    <property type="term" value="F:protein serine/threonine kinase activity"/>
    <property type="evidence" value="ECO:0007669"/>
    <property type="project" value="UniProtKB-KW"/>
</dbReference>
<evidence type="ECO:0000256" key="7">
    <source>
        <dbReference type="ARBA" id="ARBA00022737"/>
    </source>
</evidence>
<evidence type="ECO:0000256" key="11">
    <source>
        <dbReference type="ARBA" id="ARBA00022989"/>
    </source>
</evidence>
<keyword evidence="4" id="KW-0808">Transferase</keyword>
<keyword evidence="5" id="KW-0812">Transmembrane</keyword>
<dbReference type="PROSITE" id="PS00107">
    <property type="entry name" value="PROTEIN_KINASE_ATP"/>
    <property type="match status" value="1"/>
</dbReference>
<organism evidence="19 20">
    <name type="scientific">Oryza sativa subsp. japonica</name>
    <name type="common">Rice</name>
    <dbReference type="NCBI Taxonomy" id="39947"/>
    <lineage>
        <taxon>Eukaryota</taxon>
        <taxon>Viridiplantae</taxon>
        <taxon>Streptophyta</taxon>
        <taxon>Embryophyta</taxon>
        <taxon>Tracheophyta</taxon>
        <taxon>Spermatophyta</taxon>
        <taxon>Magnoliopsida</taxon>
        <taxon>Liliopsida</taxon>
        <taxon>Poales</taxon>
        <taxon>Poaceae</taxon>
        <taxon>BOP clade</taxon>
        <taxon>Oryzoideae</taxon>
        <taxon>Oryzeae</taxon>
        <taxon>Oryzinae</taxon>
        <taxon>Oryza</taxon>
        <taxon>Oryza sativa</taxon>
    </lineage>
</organism>
<dbReference type="Gene3D" id="1.10.510.10">
    <property type="entry name" value="Transferase(Phosphotransferase) domain 1"/>
    <property type="match status" value="1"/>
</dbReference>
<dbReference type="SUPFAM" id="SSF56112">
    <property type="entry name" value="Protein kinase-like (PK-like)"/>
    <property type="match status" value="1"/>
</dbReference>
<dbReference type="FunFam" id="1.10.510.10:FF:000044">
    <property type="entry name" value="Putative LRR receptor-like serine/threonine-protein kinase"/>
    <property type="match status" value="1"/>
</dbReference>
<keyword evidence="7" id="KW-0677">Repeat</keyword>
<dbReference type="Gene3D" id="3.30.200.20">
    <property type="entry name" value="Phosphorylase Kinase, domain 1"/>
    <property type="match status" value="1"/>
</dbReference>
<dbReference type="FunFam" id="3.30.200.20:FF:000225">
    <property type="entry name" value="cold-responsive protein kinase 1"/>
    <property type="match status" value="1"/>
</dbReference>
<evidence type="ECO:0000259" key="18">
    <source>
        <dbReference type="PROSITE" id="PS50011"/>
    </source>
</evidence>
<evidence type="ECO:0000256" key="16">
    <source>
        <dbReference type="RuleBase" id="RU000304"/>
    </source>
</evidence>
<keyword evidence="8 15" id="KW-0547">Nucleotide-binding</keyword>
<evidence type="ECO:0000256" key="15">
    <source>
        <dbReference type="PROSITE-ProRule" id="PRU10141"/>
    </source>
</evidence>
<evidence type="ECO:0000256" key="17">
    <source>
        <dbReference type="SAM" id="MobiDB-lite"/>
    </source>
</evidence>
<evidence type="ECO:0000256" key="10">
    <source>
        <dbReference type="ARBA" id="ARBA00022840"/>
    </source>
</evidence>
<feature type="compositionally biased region" description="Basic and acidic residues" evidence="17">
    <location>
        <begin position="429"/>
        <end position="443"/>
    </location>
</feature>
<gene>
    <name evidence="19" type="ordered locus">Os02g0639100</name>
</gene>
<dbReference type="PROSITE" id="PS50011">
    <property type="entry name" value="PROTEIN_KINASE_DOM"/>
    <property type="match status" value="1"/>
</dbReference>
<evidence type="ECO:0000256" key="1">
    <source>
        <dbReference type="ARBA" id="ARBA00004167"/>
    </source>
</evidence>